<protein>
    <submittedName>
        <fullName evidence="2">Dienelactone hydrolase family protein</fullName>
    </submittedName>
</protein>
<dbReference type="GO" id="GO:0016787">
    <property type="term" value="F:hydrolase activity"/>
    <property type="evidence" value="ECO:0007669"/>
    <property type="project" value="UniProtKB-KW"/>
</dbReference>
<dbReference type="Proteomes" id="UP000757435">
    <property type="component" value="Unassembled WGS sequence"/>
</dbReference>
<proteinExistence type="predicted"/>
<dbReference type="AlphaFoldDB" id="A0A951Q8Z8"/>
<dbReference type="PANTHER" id="PTHR46623">
    <property type="entry name" value="CARBOXYMETHYLENEBUTENOLIDASE-RELATED"/>
    <property type="match status" value="1"/>
</dbReference>
<evidence type="ECO:0000313" key="2">
    <source>
        <dbReference type="EMBL" id="MBW4658346.1"/>
    </source>
</evidence>
<dbReference type="Gene3D" id="3.40.50.1820">
    <property type="entry name" value="alpha/beta hydrolase"/>
    <property type="match status" value="1"/>
</dbReference>
<sequence length="268" mass="28652">MKRRDLLMASSGIAAATLLTRAEGQAIAAMPTTPGAMVTLAGDLKGYYVHPSGTVAHPAVVVIMEAFGLNAYVKSVCDRLAQAGYAALAPDFYYGDTFEYTNVSAAVAKLKTLKDDTVMTEFGKGLEFLASRMEVKPGAVGTIGFCMGGRFVYLASATHADKLKAGVSFYGGGIAANPDPLGRKALLDLTPAIQSPIMLMYGANDQSIAPDEHERIALSLSTNKKRYAINVFPDADHGFFSDRRDNYNSAASDEAWAMTLAFFQRHLA</sequence>
<feature type="domain" description="Dienelactone hydrolase" evidence="1">
    <location>
        <begin position="45"/>
        <end position="266"/>
    </location>
</feature>
<dbReference type="Pfam" id="PF01738">
    <property type="entry name" value="DLH"/>
    <property type="match status" value="1"/>
</dbReference>
<dbReference type="EMBL" id="JAHHHD010000005">
    <property type="protein sequence ID" value="MBW4658346.1"/>
    <property type="molecule type" value="Genomic_DNA"/>
</dbReference>
<dbReference type="InterPro" id="IPR029058">
    <property type="entry name" value="AB_hydrolase_fold"/>
</dbReference>
<dbReference type="InterPro" id="IPR051049">
    <property type="entry name" value="Dienelactone_hydrolase-like"/>
</dbReference>
<gene>
    <name evidence="2" type="ORF">KME15_06710</name>
</gene>
<dbReference type="PANTHER" id="PTHR46623:SF6">
    <property type="entry name" value="ALPHA_BETA-HYDROLASES SUPERFAMILY PROTEIN"/>
    <property type="match status" value="1"/>
</dbReference>
<reference evidence="2" key="1">
    <citation type="submission" date="2021-05" db="EMBL/GenBank/DDBJ databases">
        <authorList>
            <person name="Pietrasiak N."/>
            <person name="Ward R."/>
            <person name="Stajich J.E."/>
            <person name="Kurbessoian T."/>
        </authorList>
    </citation>
    <scope>NUCLEOTIDE SEQUENCE</scope>
    <source>
        <strain evidence="2">UHER 2000/2452</strain>
    </source>
</reference>
<reference evidence="2" key="2">
    <citation type="journal article" date="2022" name="Microbiol. Resour. Announc.">
        <title>Metagenome Sequencing to Explore Phylogenomics of Terrestrial Cyanobacteria.</title>
        <authorList>
            <person name="Ward R.D."/>
            <person name="Stajich J.E."/>
            <person name="Johansen J.R."/>
            <person name="Huntemann M."/>
            <person name="Clum A."/>
            <person name="Foster B."/>
            <person name="Foster B."/>
            <person name="Roux S."/>
            <person name="Palaniappan K."/>
            <person name="Varghese N."/>
            <person name="Mukherjee S."/>
            <person name="Reddy T.B.K."/>
            <person name="Daum C."/>
            <person name="Copeland A."/>
            <person name="Chen I.A."/>
            <person name="Ivanova N.N."/>
            <person name="Kyrpides N.C."/>
            <person name="Shapiro N."/>
            <person name="Eloe-Fadrosh E.A."/>
            <person name="Pietrasiak N."/>
        </authorList>
    </citation>
    <scope>NUCLEOTIDE SEQUENCE</scope>
    <source>
        <strain evidence="2">UHER 2000/2452</strain>
    </source>
</reference>
<evidence type="ECO:0000313" key="3">
    <source>
        <dbReference type="Proteomes" id="UP000757435"/>
    </source>
</evidence>
<evidence type="ECO:0000259" key="1">
    <source>
        <dbReference type="Pfam" id="PF01738"/>
    </source>
</evidence>
<keyword evidence="2" id="KW-0378">Hydrolase</keyword>
<comment type="caution">
    <text evidence="2">The sequence shown here is derived from an EMBL/GenBank/DDBJ whole genome shotgun (WGS) entry which is preliminary data.</text>
</comment>
<dbReference type="InterPro" id="IPR002925">
    <property type="entry name" value="Dienelactn_hydro"/>
</dbReference>
<dbReference type="SUPFAM" id="SSF53474">
    <property type="entry name" value="alpha/beta-Hydrolases"/>
    <property type="match status" value="1"/>
</dbReference>
<accession>A0A951Q8Z8</accession>
<name>A0A951Q8Z8_9CYAN</name>
<organism evidence="2 3">
    <name type="scientific">Drouetiella hepatica Uher 2000/2452</name>
    <dbReference type="NCBI Taxonomy" id="904376"/>
    <lineage>
        <taxon>Bacteria</taxon>
        <taxon>Bacillati</taxon>
        <taxon>Cyanobacteriota</taxon>
        <taxon>Cyanophyceae</taxon>
        <taxon>Oculatellales</taxon>
        <taxon>Oculatellaceae</taxon>
        <taxon>Drouetiella</taxon>
    </lineage>
</organism>